<evidence type="ECO:0000256" key="1">
    <source>
        <dbReference type="SAM" id="SignalP"/>
    </source>
</evidence>
<organism evidence="2 3">
    <name type="scientific">Butyricimonas hominis</name>
    <dbReference type="NCBI Taxonomy" id="2763032"/>
    <lineage>
        <taxon>Bacteria</taxon>
        <taxon>Pseudomonadati</taxon>
        <taxon>Bacteroidota</taxon>
        <taxon>Bacteroidia</taxon>
        <taxon>Bacteroidales</taxon>
        <taxon>Odoribacteraceae</taxon>
        <taxon>Butyricimonas</taxon>
    </lineage>
</organism>
<feature type="signal peptide" evidence="1">
    <location>
        <begin position="1"/>
        <end position="22"/>
    </location>
</feature>
<evidence type="ECO:0000313" key="2">
    <source>
        <dbReference type="EMBL" id="MBC5621402.1"/>
    </source>
</evidence>
<dbReference type="EMBL" id="JACOOH010000004">
    <property type="protein sequence ID" value="MBC5621402.1"/>
    <property type="molecule type" value="Genomic_DNA"/>
</dbReference>
<evidence type="ECO:0000313" key="3">
    <source>
        <dbReference type="Proteomes" id="UP000646484"/>
    </source>
</evidence>
<reference evidence="2 3" key="1">
    <citation type="submission" date="2020-08" db="EMBL/GenBank/DDBJ databases">
        <title>Genome public.</title>
        <authorList>
            <person name="Liu C."/>
            <person name="Sun Q."/>
        </authorList>
    </citation>
    <scope>NUCLEOTIDE SEQUENCE [LARGE SCALE GENOMIC DNA]</scope>
    <source>
        <strain evidence="2 3">NSJ-56</strain>
    </source>
</reference>
<keyword evidence="3" id="KW-1185">Reference proteome</keyword>
<proteinExistence type="predicted"/>
<sequence length="537" mass="62525">MKNKIFIVVFLVLCSLSTLVQATGQIGEKIIIGRDTLWMLSCPLKADTTLSRKVSERLDPKVMCTALWRGYIGTWRLENETLYLEAIHLFNGKRVNLDGIFDAYLENGRIAARWFSGEIRVVRGEQVYYEHMGFAQYHEHETIYSLCDGVVTKEKEIYNSLKKSGNDESDYTLDVLFNGKGMTWEGDSSLNVQIIPKPDGTTGQVKVLSWYRYPQPNQDTICMWGDFEIKEKEYDENHPYVQEIKRCLALMDDWNVLTLDGKIQPVQLRVKWGRDRSAPYKYWLPGKLKQLDSIEIDGRNYVLIVNPLQQDPDVMTRLRPRLKGAFTTRNPRGYVARWKIADGCLWLTEIRHGRTGKRIPLSTLVHGNHRKPVVASWYSGSFKVDEGDPVGEEYPWAWISCREIVFEVKNGEVVWKNVYDNYIQPGDTAAYNQFIRTVRSHDWDNYPELKDRVLHVTFMVYPNRNGVADSIREIRLDVYNEHEARVITDPTDPWVMLVRRAVEVVPRWEVRFIKGEVQPLEISFDIKQFEPKSINKL</sequence>
<keyword evidence="1" id="KW-0732">Signal</keyword>
<feature type="chain" id="PRO_5047248700" evidence="1">
    <location>
        <begin position="23"/>
        <end position="537"/>
    </location>
</feature>
<gene>
    <name evidence="2" type="ORF">H8S64_09850</name>
</gene>
<accession>A0ABR7D0X1</accession>
<name>A0ABR7D0X1_9BACT</name>
<dbReference type="RefSeq" id="WP_186975949.1">
    <property type="nucleotide sequence ID" value="NZ_JACOOH010000004.1"/>
</dbReference>
<dbReference type="Proteomes" id="UP000646484">
    <property type="component" value="Unassembled WGS sequence"/>
</dbReference>
<protein>
    <submittedName>
        <fullName evidence="2">Uncharacterized protein</fullName>
    </submittedName>
</protein>
<comment type="caution">
    <text evidence="2">The sequence shown here is derived from an EMBL/GenBank/DDBJ whole genome shotgun (WGS) entry which is preliminary data.</text>
</comment>